<evidence type="ECO:0000313" key="2">
    <source>
        <dbReference type="EMBL" id="QNP31377.1"/>
    </source>
</evidence>
<name>A0A7H0EYH8_9CYAN</name>
<dbReference type="Proteomes" id="UP000516013">
    <property type="component" value="Plasmid p-r.curvispora1"/>
</dbReference>
<gene>
    <name evidence="1" type="ORF">IAR63_13315</name>
    <name evidence="2" type="ORF">IAR63_18030</name>
</gene>
<geneLocation type="plasmid" evidence="2 3">
    <name>p-r.curvispora1</name>
</geneLocation>
<keyword evidence="3" id="KW-1185">Reference proteome</keyword>
<dbReference type="KEGG" id="ccur:IAR63_18030"/>
<dbReference type="Proteomes" id="UP000516013">
    <property type="component" value="Chromosome"/>
</dbReference>
<proteinExistence type="predicted"/>
<keyword evidence="2" id="KW-0614">Plasmid</keyword>
<sequence>MINERDAKVRKKRWNAYYFVGNLAPLWCKGFSHYFQGGGGEKQRNFADLRKVGLDTSQGKGLK</sequence>
<protein>
    <submittedName>
        <fullName evidence="1">Uncharacterized protein</fullName>
    </submittedName>
</protein>
<reference evidence="1 3" key="1">
    <citation type="submission" date="2020-08" db="EMBL/GenBank/DDBJ databases">
        <title>Complete genome sequence of Raphidiopsis curvispora isolated from drinking water reservoir in South Korea.</title>
        <authorList>
            <person name="Jeong J."/>
        </authorList>
    </citation>
    <scope>NUCLEOTIDE SEQUENCE [LARGE SCALE GENOMIC DNA]</scope>
    <source>
        <strain evidence="1 3">GIHE-G1</strain>
        <plasmid evidence="2 3">p-r.curvispora1</plasmid>
    </source>
</reference>
<dbReference type="EMBL" id="CP060823">
    <property type="protein sequence ID" value="QNP31377.1"/>
    <property type="molecule type" value="Genomic_DNA"/>
</dbReference>
<dbReference type="RefSeq" id="WP_187705595.1">
    <property type="nucleotide sequence ID" value="NZ_CP060822.1"/>
</dbReference>
<dbReference type="KEGG" id="ccur:IAR63_13315"/>
<evidence type="ECO:0000313" key="1">
    <source>
        <dbReference type="EMBL" id="QNP28844.1"/>
    </source>
</evidence>
<accession>A0A7H0EYH8</accession>
<evidence type="ECO:0000313" key="3">
    <source>
        <dbReference type="Proteomes" id="UP000516013"/>
    </source>
</evidence>
<dbReference type="EMBL" id="CP060822">
    <property type="protein sequence ID" value="QNP28844.1"/>
    <property type="molecule type" value="Genomic_DNA"/>
</dbReference>
<dbReference type="AlphaFoldDB" id="A0A7H0EYH8"/>
<organism evidence="1 3">
    <name type="scientific">Cylindrospermopsis curvispora GIHE-G1</name>
    <dbReference type="NCBI Taxonomy" id="2666332"/>
    <lineage>
        <taxon>Bacteria</taxon>
        <taxon>Bacillati</taxon>
        <taxon>Cyanobacteriota</taxon>
        <taxon>Cyanophyceae</taxon>
        <taxon>Nostocales</taxon>
        <taxon>Aphanizomenonaceae</taxon>
        <taxon>Cylindrospermopsis</taxon>
    </lineage>
</organism>